<name>A0A437Q4G4_9GAMM</name>
<dbReference type="InterPro" id="IPR015422">
    <property type="entry name" value="PyrdxlP-dep_Trfase_small"/>
</dbReference>
<proteinExistence type="predicted"/>
<dbReference type="InterPro" id="IPR005860">
    <property type="entry name" value="CobD"/>
</dbReference>
<dbReference type="InterPro" id="IPR015424">
    <property type="entry name" value="PyrdxlP-dep_Trfase"/>
</dbReference>
<evidence type="ECO:0000313" key="12">
    <source>
        <dbReference type="Proteomes" id="UP000282818"/>
    </source>
</evidence>
<dbReference type="Gene3D" id="3.90.1150.10">
    <property type="entry name" value="Aspartate Aminotransferase, domain 1"/>
    <property type="match status" value="1"/>
</dbReference>
<dbReference type="InterPro" id="IPR004838">
    <property type="entry name" value="NHTrfase_class1_PyrdxlP-BS"/>
</dbReference>
<dbReference type="NCBIfam" id="TIGR01140">
    <property type="entry name" value="L_thr_O3P_dcar"/>
    <property type="match status" value="1"/>
</dbReference>
<evidence type="ECO:0000256" key="5">
    <source>
        <dbReference type="ARBA" id="ARBA00022573"/>
    </source>
</evidence>
<dbReference type="Gene3D" id="3.40.640.10">
    <property type="entry name" value="Type I PLP-dependent aspartate aminotransferase-like (Major domain)"/>
    <property type="match status" value="1"/>
</dbReference>
<keyword evidence="5" id="KW-0169">Cobalamin biosynthesis</keyword>
<evidence type="ECO:0000256" key="1">
    <source>
        <dbReference type="ARBA" id="ARBA00001933"/>
    </source>
</evidence>
<accession>A0A437Q4G4</accession>
<dbReference type="GO" id="GO:0030170">
    <property type="term" value="F:pyridoxal phosphate binding"/>
    <property type="evidence" value="ECO:0007669"/>
    <property type="project" value="InterPro"/>
</dbReference>
<dbReference type="CDD" id="cd00609">
    <property type="entry name" value="AAT_like"/>
    <property type="match status" value="1"/>
</dbReference>
<comment type="pathway">
    <text evidence="3">Cofactor biosynthesis; adenosylcobalamin biosynthesis.</text>
</comment>
<sequence length="339" mass="38233">MNPAPSHGGRLIEAMQRHPEITDWLDLSTGLNPQPWQPPDIPLAVWHRLPEPNDGLEASAKAYYQCDALLPVAGSQMAIQALPQLRRQLCGIANVAVLDFSYQEHGYRWALSGHRVERFASFPLDDLAWLDHIDVLVVINPNNPTAQRWTPEQLLRWHTHLARRDGWLIVDEAFIDTQPAHSVSSDAPHLNGLIVMRSVGKFFGLAGLRAGFVITEPTLLDQLAQFIGPWALSGPARYILQQALIDMQWQNEAKESLETLSNNLFNILLSKGFKETRKTDLFITADTPNAKEIADKLEQQGILVRLFAEQRQLRFGLPASPEQFLRLENALDRLAKRSI</sequence>
<gene>
    <name evidence="11" type="ORF">EOE65_16955</name>
</gene>
<dbReference type="InterPro" id="IPR004839">
    <property type="entry name" value="Aminotransferase_I/II_large"/>
</dbReference>
<protein>
    <recommendedName>
        <fullName evidence="4">threonine-phosphate decarboxylase</fullName>
        <ecNumber evidence="4">4.1.1.81</ecNumber>
    </recommendedName>
    <alternativeName>
        <fullName evidence="8">L-threonine-O-3-phosphate decarboxylase</fullName>
    </alternativeName>
</protein>
<evidence type="ECO:0000256" key="2">
    <source>
        <dbReference type="ARBA" id="ARBA00003444"/>
    </source>
</evidence>
<dbReference type="PANTHER" id="PTHR42885">
    <property type="entry name" value="HISTIDINOL-PHOSPHATE AMINOTRANSFERASE-RELATED"/>
    <property type="match status" value="1"/>
</dbReference>
<dbReference type="Pfam" id="PF00155">
    <property type="entry name" value="Aminotran_1_2"/>
    <property type="match status" value="1"/>
</dbReference>
<comment type="caution">
    <text evidence="11">The sequence shown here is derived from an EMBL/GenBank/DDBJ whole genome shotgun (WGS) entry which is preliminary data.</text>
</comment>
<evidence type="ECO:0000256" key="7">
    <source>
        <dbReference type="ARBA" id="ARBA00023239"/>
    </source>
</evidence>
<dbReference type="UniPathway" id="UPA00148"/>
<dbReference type="InterPro" id="IPR015421">
    <property type="entry name" value="PyrdxlP-dep_Trfase_major"/>
</dbReference>
<keyword evidence="6" id="KW-0663">Pyridoxal phosphate</keyword>
<dbReference type="Proteomes" id="UP000282818">
    <property type="component" value="Unassembled WGS sequence"/>
</dbReference>
<keyword evidence="12" id="KW-1185">Reference proteome</keyword>
<dbReference type="AlphaFoldDB" id="A0A437Q4G4"/>
<evidence type="ECO:0000256" key="9">
    <source>
        <dbReference type="ARBA" id="ARBA00048531"/>
    </source>
</evidence>
<evidence type="ECO:0000313" key="11">
    <source>
        <dbReference type="EMBL" id="RVU29313.1"/>
    </source>
</evidence>
<comment type="function">
    <text evidence="2">Decarboxylates L-threonine-O-3-phosphate to yield (R)-1-amino-2-propanol O-2-phosphate, the precursor for the linkage between the nucleotide loop and the corrin ring in cobalamin.</text>
</comment>
<dbReference type="RefSeq" id="WP_127695940.1">
    <property type="nucleotide sequence ID" value="NZ_SACQ01000011.1"/>
</dbReference>
<reference evidence="11 12" key="1">
    <citation type="submission" date="2019-01" db="EMBL/GenBank/DDBJ databases">
        <authorList>
            <person name="Chen W.-M."/>
        </authorList>
    </citation>
    <scope>NUCLEOTIDE SEQUENCE [LARGE SCALE GENOMIC DNA]</scope>
    <source>
        <strain evidence="11 12">HPM-16</strain>
    </source>
</reference>
<keyword evidence="7 11" id="KW-0456">Lyase</keyword>
<evidence type="ECO:0000256" key="8">
    <source>
        <dbReference type="ARBA" id="ARBA00029996"/>
    </source>
</evidence>
<dbReference type="PROSITE" id="PS00105">
    <property type="entry name" value="AA_TRANSFER_CLASS_1"/>
    <property type="match status" value="1"/>
</dbReference>
<dbReference type="GO" id="GO:0009236">
    <property type="term" value="P:cobalamin biosynthetic process"/>
    <property type="evidence" value="ECO:0007669"/>
    <property type="project" value="UniProtKB-UniPathway"/>
</dbReference>
<evidence type="ECO:0000256" key="6">
    <source>
        <dbReference type="ARBA" id="ARBA00022898"/>
    </source>
</evidence>
<organism evidence="11 12">
    <name type="scientific">Neptunomonas marina</name>
    <dbReference type="NCBI Taxonomy" id="1815562"/>
    <lineage>
        <taxon>Bacteria</taxon>
        <taxon>Pseudomonadati</taxon>
        <taxon>Pseudomonadota</taxon>
        <taxon>Gammaproteobacteria</taxon>
        <taxon>Oceanospirillales</taxon>
        <taxon>Oceanospirillaceae</taxon>
        <taxon>Neptunomonas</taxon>
    </lineage>
</organism>
<comment type="cofactor">
    <cofactor evidence="1">
        <name>pyridoxal 5'-phosphate</name>
        <dbReference type="ChEBI" id="CHEBI:597326"/>
    </cofactor>
</comment>
<dbReference type="PANTHER" id="PTHR42885:SF1">
    <property type="entry name" value="THREONINE-PHOSPHATE DECARBOXYLASE"/>
    <property type="match status" value="1"/>
</dbReference>
<dbReference type="EC" id="4.1.1.81" evidence="4"/>
<evidence type="ECO:0000256" key="4">
    <source>
        <dbReference type="ARBA" id="ARBA00012285"/>
    </source>
</evidence>
<dbReference type="SUPFAM" id="SSF53383">
    <property type="entry name" value="PLP-dependent transferases"/>
    <property type="match status" value="1"/>
</dbReference>
<feature type="domain" description="Aminotransferase class I/classII large" evidence="10">
    <location>
        <begin position="64"/>
        <end position="322"/>
    </location>
</feature>
<evidence type="ECO:0000259" key="10">
    <source>
        <dbReference type="Pfam" id="PF00155"/>
    </source>
</evidence>
<dbReference type="EMBL" id="SACQ01000011">
    <property type="protein sequence ID" value="RVU29313.1"/>
    <property type="molecule type" value="Genomic_DNA"/>
</dbReference>
<dbReference type="GO" id="GO:0048472">
    <property type="term" value="F:threonine-phosphate decarboxylase activity"/>
    <property type="evidence" value="ECO:0007669"/>
    <property type="project" value="UniProtKB-EC"/>
</dbReference>
<evidence type="ECO:0000256" key="3">
    <source>
        <dbReference type="ARBA" id="ARBA00004953"/>
    </source>
</evidence>
<comment type="catalytic activity">
    <reaction evidence="9">
        <text>O-phospho-L-threonine + H(+) = (R)-1-aminopropan-2-yl phosphate + CO2</text>
        <dbReference type="Rhea" id="RHEA:11492"/>
        <dbReference type="ChEBI" id="CHEBI:15378"/>
        <dbReference type="ChEBI" id="CHEBI:16526"/>
        <dbReference type="ChEBI" id="CHEBI:58563"/>
        <dbReference type="ChEBI" id="CHEBI:58675"/>
        <dbReference type="EC" id="4.1.1.81"/>
    </reaction>
</comment>